<dbReference type="PANTHER" id="PTHR22600:SF57">
    <property type="entry name" value="BETA-N-ACETYLHEXOSAMINIDASE"/>
    <property type="match status" value="1"/>
</dbReference>
<evidence type="ECO:0000259" key="9">
    <source>
        <dbReference type="Pfam" id="PF02838"/>
    </source>
</evidence>
<dbReference type="SUPFAM" id="SSF55545">
    <property type="entry name" value="beta-N-acetylhexosaminidase-like domain"/>
    <property type="match status" value="1"/>
</dbReference>
<dbReference type="SUPFAM" id="SSF51445">
    <property type="entry name" value="(Trans)glycosidases"/>
    <property type="match status" value="1"/>
</dbReference>
<evidence type="ECO:0000256" key="4">
    <source>
        <dbReference type="ARBA" id="ARBA00022801"/>
    </source>
</evidence>
<dbReference type="Gene3D" id="3.30.379.10">
    <property type="entry name" value="Chitobiase/beta-hexosaminidase domain 2-like"/>
    <property type="match status" value="1"/>
</dbReference>
<dbReference type="GO" id="GO:0005975">
    <property type="term" value="P:carbohydrate metabolic process"/>
    <property type="evidence" value="ECO:0007669"/>
    <property type="project" value="InterPro"/>
</dbReference>
<dbReference type="InterPro" id="IPR017853">
    <property type="entry name" value="GH"/>
</dbReference>
<dbReference type="InterPro" id="IPR015883">
    <property type="entry name" value="Glyco_hydro_20_cat"/>
</dbReference>
<dbReference type="AlphaFoldDB" id="A0A918XK53"/>
<dbReference type="GO" id="GO:0016020">
    <property type="term" value="C:membrane"/>
    <property type="evidence" value="ECO:0007669"/>
    <property type="project" value="TreeGrafter"/>
</dbReference>
<evidence type="ECO:0000256" key="7">
    <source>
        <dbReference type="SAM" id="MobiDB-lite"/>
    </source>
</evidence>
<keyword evidence="4" id="KW-0378">Hydrolase</keyword>
<name>A0A918XK53_9ACTN</name>
<comment type="caution">
    <text evidence="10">The sequence shown here is derived from an EMBL/GenBank/DDBJ whole genome shotgun (WGS) entry which is preliminary data.</text>
</comment>
<evidence type="ECO:0000256" key="6">
    <source>
        <dbReference type="PIRSR" id="PIRSR625705-1"/>
    </source>
</evidence>
<evidence type="ECO:0000256" key="3">
    <source>
        <dbReference type="ARBA" id="ARBA00012663"/>
    </source>
</evidence>
<dbReference type="GO" id="GO:0030203">
    <property type="term" value="P:glycosaminoglycan metabolic process"/>
    <property type="evidence" value="ECO:0007669"/>
    <property type="project" value="TreeGrafter"/>
</dbReference>
<dbReference type="PANTHER" id="PTHR22600">
    <property type="entry name" value="BETA-HEXOSAMINIDASE"/>
    <property type="match status" value="1"/>
</dbReference>
<dbReference type="InterPro" id="IPR025705">
    <property type="entry name" value="Beta_hexosaminidase_sua/sub"/>
</dbReference>
<accession>A0A918XK53</accession>
<dbReference type="EC" id="3.2.1.52" evidence="3"/>
<dbReference type="Proteomes" id="UP000654947">
    <property type="component" value="Unassembled WGS sequence"/>
</dbReference>
<dbReference type="InterPro" id="IPR029018">
    <property type="entry name" value="Hex-like_dom2"/>
</dbReference>
<evidence type="ECO:0000313" key="11">
    <source>
        <dbReference type="Proteomes" id="UP000654947"/>
    </source>
</evidence>
<evidence type="ECO:0000256" key="1">
    <source>
        <dbReference type="ARBA" id="ARBA00001231"/>
    </source>
</evidence>
<reference evidence="10 11" key="1">
    <citation type="journal article" date="2014" name="Int. J. Syst. Evol. Microbiol.">
        <title>Complete genome sequence of Corynebacterium casei LMG S-19264T (=DSM 44701T), isolated from a smear-ripened cheese.</title>
        <authorList>
            <consortium name="US DOE Joint Genome Institute (JGI-PGF)"/>
            <person name="Walter F."/>
            <person name="Albersmeier A."/>
            <person name="Kalinowski J."/>
            <person name="Ruckert C."/>
        </authorList>
    </citation>
    <scope>NUCLEOTIDE SEQUENCE [LARGE SCALE GENOMIC DNA]</scope>
    <source>
        <strain evidence="10 11">KCTC 19473</strain>
    </source>
</reference>
<evidence type="ECO:0000256" key="5">
    <source>
        <dbReference type="ARBA" id="ARBA00023295"/>
    </source>
</evidence>
<feature type="domain" description="Glycoside hydrolase family 20 catalytic" evidence="8">
    <location>
        <begin position="136"/>
        <end position="495"/>
    </location>
</feature>
<dbReference type="PRINTS" id="PR00738">
    <property type="entry name" value="GLHYDRLASE20"/>
</dbReference>
<comment type="similarity">
    <text evidence="2">Belongs to the glycosyl hydrolase 20 family.</text>
</comment>
<evidence type="ECO:0000259" key="8">
    <source>
        <dbReference type="Pfam" id="PF00728"/>
    </source>
</evidence>
<keyword evidence="5" id="KW-0326">Glycosidase</keyword>
<dbReference type="CDD" id="cd06563">
    <property type="entry name" value="GH20_chitobiase-like"/>
    <property type="match status" value="1"/>
</dbReference>
<evidence type="ECO:0000313" key="10">
    <source>
        <dbReference type="EMBL" id="GHD35756.1"/>
    </source>
</evidence>
<protein>
    <recommendedName>
        <fullName evidence="3">beta-N-acetylhexosaminidase</fullName>
        <ecNumber evidence="3">3.2.1.52</ecNumber>
    </recommendedName>
</protein>
<gene>
    <name evidence="10" type="ORF">GCM10007147_42500</name>
</gene>
<dbReference type="Pfam" id="PF02838">
    <property type="entry name" value="Glyco_hydro_20b"/>
    <property type="match status" value="1"/>
</dbReference>
<feature type="active site" description="Proton donor" evidence="6">
    <location>
        <position position="309"/>
    </location>
</feature>
<dbReference type="EMBL" id="BMXL01000035">
    <property type="protein sequence ID" value="GHD35756.1"/>
    <property type="molecule type" value="Genomic_DNA"/>
</dbReference>
<feature type="region of interest" description="Disordered" evidence="7">
    <location>
        <begin position="1"/>
        <end position="23"/>
    </location>
</feature>
<feature type="domain" description="Beta-hexosaminidase bacterial type N-terminal" evidence="9">
    <location>
        <begin position="4"/>
        <end position="133"/>
    </location>
</feature>
<sequence>MSDSLIPRPRESSPGEGPGLVLTPRTRVHAGAGAAGVLSWLRREVGPATGLPLERGGEADAQIRLSVDPGAGLSPEGYRLVVDAEGASVIGHDAAGVFYGAQTLRQLLPADAYRAAAPAGSEWVLPAVSITDAPRFRWRGAMLDIARHFQPRREIMRFVDLMAMHKLNVLHLHLSDDQGWRVQIRRYPKLTEEGSWRAESQVGAARPPVFDGRPHGGYLTQDDVREIVAHAAERHVTVVPEIDVPGHSLAAIHAYPELGETGRVPVGTQWGIFDEVLAVTDEVLDFYRNVVDELVELFPSPFFHIGGDECPKTQWKESPSAQQRIRDEGLADEHELQNWFVRQLDRHLASRGRRTVGWDEILQGWLWAGDEEAPAPGDGRKGLSAGAVVMSWRGEVGGVAAARAGHDVIMAPTATSYLDYRQSESEEEPVKVGTLLPTEEVYLSEPVPEGLSPQEAEHVLGAQVNVWTEHIDTPRRLDYMVFPRLSAFAEKVWSAGPRDYAEFEPRLRAHLLRLDCAGVEYRPLEGPRPWQTRPGVLGRD</sequence>
<keyword evidence="11" id="KW-1185">Reference proteome</keyword>
<dbReference type="GO" id="GO:0004563">
    <property type="term" value="F:beta-N-acetylhexosaminidase activity"/>
    <property type="evidence" value="ECO:0007669"/>
    <property type="project" value="UniProtKB-EC"/>
</dbReference>
<evidence type="ECO:0000256" key="2">
    <source>
        <dbReference type="ARBA" id="ARBA00006285"/>
    </source>
</evidence>
<dbReference type="Gene3D" id="3.20.20.80">
    <property type="entry name" value="Glycosidases"/>
    <property type="match status" value="1"/>
</dbReference>
<dbReference type="PIRSF" id="PIRSF001093">
    <property type="entry name" value="B-hxosamndse_ab_euk"/>
    <property type="match status" value="1"/>
</dbReference>
<organism evidence="10 11">
    <name type="scientific">Nocardiopsis kunsanensis</name>
    <dbReference type="NCBI Taxonomy" id="141693"/>
    <lineage>
        <taxon>Bacteria</taxon>
        <taxon>Bacillati</taxon>
        <taxon>Actinomycetota</taxon>
        <taxon>Actinomycetes</taxon>
        <taxon>Streptosporangiales</taxon>
        <taxon>Nocardiopsidaceae</taxon>
        <taxon>Nocardiopsis</taxon>
    </lineage>
</organism>
<dbReference type="Pfam" id="PF00728">
    <property type="entry name" value="Glyco_hydro_20"/>
    <property type="match status" value="1"/>
</dbReference>
<proteinExistence type="inferred from homology"/>
<comment type="catalytic activity">
    <reaction evidence="1">
        <text>Hydrolysis of terminal non-reducing N-acetyl-D-hexosamine residues in N-acetyl-beta-D-hexosaminides.</text>
        <dbReference type="EC" id="3.2.1.52"/>
    </reaction>
</comment>
<dbReference type="InterPro" id="IPR015882">
    <property type="entry name" value="HEX_bac_N"/>
</dbReference>